<dbReference type="SUPFAM" id="SSF48403">
    <property type="entry name" value="Ankyrin repeat"/>
    <property type="match status" value="1"/>
</dbReference>
<organism evidence="4 5">
    <name type="scientific">Lachancea mirantina</name>
    <dbReference type="NCBI Taxonomy" id="1230905"/>
    <lineage>
        <taxon>Eukaryota</taxon>
        <taxon>Fungi</taxon>
        <taxon>Dikarya</taxon>
        <taxon>Ascomycota</taxon>
        <taxon>Saccharomycotina</taxon>
        <taxon>Saccharomycetes</taxon>
        <taxon>Saccharomycetales</taxon>
        <taxon>Saccharomycetaceae</taxon>
        <taxon>Lachancea</taxon>
    </lineage>
</organism>
<dbReference type="AlphaFoldDB" id="A0A1G4JCL4"/>
<reference evidence="4 5" key="1">
    <citation type="submission" date="2016-03" db="EMBL/GenBank/DDBJ databases">
        <authorList>
            <person name="Devillers H."/>
        </authorList>
    </citation>
    <scope>NUCLEOTIDE SEQUENCE [LARGE SCALE GENOMIC DNA]</scope>
    <source>
        <strain evidence="4">CBS 11717</strain>
    </source>
</reference>
<feature type="repeat" description="ANK" evidence="3">
    <location>
        <begin position="31"/>
        <end position="51"/>
    </location>
</feature>
<dbReference type="GO" id="GO:0004842">
    <property type="term" value="F:ubiquitin-protein transferase activity"/>
    <property type="evidence" value="ECO:0007669"/>
    <property type="project" value="TreeGrafter"/>
</dbReference>
<dbReference type="Pfam" id="PF12796">
    <property type="entry name" value="Ank_2"/>
    <property type="match status" value="1"/>
</dbReference>
<dbReference type="InterPro" id="IPR002110">
    <property type="entry name" value="Ankyrin_rpt"/>
</dbReference>
<dbReference type="PANTHER" id="PTHR24171:SF8">
    <property type="entry name" value="BRCA1-ASSOCIATED RING DOMAIN PROTEIN 1"/>
    <property type="match status" value="1"/>
</dbReference>
<evidence type="ECO:0000256" key="2">
    <source>
        <dbReference type="ARBA" id="ARBA00023043"/>
    </source>
</evidence>
<dbReference type="EMBL" id="LT598463">
    <property type="protein sequence ID" value="SCU87895.1"/>
    <property type="molecule type" value="Genomic_DNA"/>
</dbReference>
<evidence type="ECO:0000313" key="4">
    <source>
        <dbReference type="EMBL" id="SCU87895.1"/>
    </source>
</evidence>
<dbReference type="Proteomes" id="UP000191024">
    <property type="component" value="Chromosome D"/>
</dbReference>
<protein>
    <submittedName>
        <fullName evidence="4">LAMI_0D07932g1_1</fullName>
    </submittedName>
</protein>
<dbReference type="PROSITE" id="PS50088">
    <property type="entry name" value="ANK_REPEAT"/>
    <property type="match status" value="1"/>
</dbReference>
<keyword evidence="1" id="KW-0677">Repeat</keyword>
<name>A0A1G4JCL4_9SACH</name>
<proteinExistence type="predicted"/>
<dbReference type="PANTHER" id="PTHR24171">
    <property type="entry name" value="ANKYRIN REPEAT DOMAIN-CONTAINING PROTEIN 39-RELATED"/>
    <property type="match status" value="1"/>
</dbReference>
<dbReference type="PROSITE" id="PS50297">
    <property type="entry name" value="ANK_REP_REGION"/>
    <property type="match status" value="1"/>
</dbReference>
<dbReference type="InterPro" id="IPR036770">
    <property type="entry name" value="Ankyrin_rpt-contain_sf"/>
</dbReference>
<sequence>MNIWIAASDGRVDLVEQYLANGFEPDSKDPNGYTPLHAAASYAHTELLKKLCSEPYNGNINVTDNDGDTPLHHCEDVGTARLIIEELGGDLTLKNSEGKTALDAFEDEAEFPELITYMRAMSGVANDAPIIDESILAQFKENVRYTLENDPVTDDPVSIERRRRLEHILDGENAEEELEQYVRELVRSQLLGGSEEPNKKRK</sequence>
<dbReference type="OrthoDB" id="19174at2759"/>
<dbReference type="STRING" id="1230905.A0A1G4JCL4"/>
<dbReference type="GO" id="GO:0085020">
    <property type="term" value="P:protein K6-linked ubiquitination"/>
    <property type="evidence" value="ECO:0007669"/>
    <property type="project" value="TreeGrafter"/>
</dbReference>
<dbReference type="Gene3D" id="1.25.40.20">
    <property type="entry name" value="Ankyrin repeat-containing domain"/>
    <property type="match status" value="1"/>
</dbReference>
<evidence type="ECO:0000256" key="3">
    <source>
        <dbReference type="PROSITE-ProRule" id="PRU00023"/>
    </source>
</evidence>
<evidence type="ECO:0000256" key="1">
    <source>
        <dbReference type="ARBA" id="ARBA00022737"/>
    </source>
</evidence>
<keyword evidence="5" id="KW-1185">Reference proteome</keyword>
<dbReference type="SMART" id="SM00248">
    <property type="entry name" value="ANK"/>
    <property type="match status" value="2"/>
</dbReference>
<gene>
    <name evidence="4" type="ORF">LAMI_0D07932G</name>
</gene>
<accession>A0A1G4JCL4</accession>
<keyword evidence="2 3" id="KW-0040">ANK repeat</keyword>
<evidence type="ECO:0000313" key="5">
    <source>
        <dbReference type="Proteomes" id="UP000191024"/>
    </source>
</evidence>